<feature type="compositionally biased region" description="Gly residues" evidence="1">
    <location>
        <begin position="127"/>
        <end position="138"/>
    </location>
</feature>
<evidence type="ECO:0000313" key="3">
    <source>
        <dbReference type="Proteomes" id="UP000284403"/>
    </source>
</evidence>
<dbReference type="GeneID" id="40321109"/>
<name>A0A3R7MIZ9_9TRYP</name>
<sequence>MRPAARSSCAGGGAVADKSGLADATVDALQRAARDAQGAVETGVTTTRRLQLQEEQMRRVDRSLVEVEQGLGAGDRALLRMTWTGRIKSWFMPPPPPSNGGAPSSSPAPPRPPGEQPEQTRRREETSGGGADGVGGRGSRLCREEEEEEEERLLDALLDDVHAMREQATLQAAMLNEHNRHLDAMAAKTAGLRNHMERTNQRVEKML</sequence>
<feature type="compositionally biased region" description="Pro residues" evidence="1">
    <location>
        <begin position="106"/>
        <end position="115"/>
    </location>
</feature>
<feature type="region of interest" description="Disordered" evidence="1">
    <location>
        <begin position="89"/>
        <end position="148"/>
    </location>
</feature>
<dbReference type="Gene3D" id="1.20.5.110">
    <property type="match status" value="2"/>
</dbReference>
<reference evidence="2 3" key="1">
    <citation type="journal article" date="2018" name="BMC Genomics">
        <title>Genomic comparison of Trypanosoma conorhini and Trypanosoma rangeli to Trypanosoma cruzi strains of high and low virulence.</title>
        <authorList>
            <person name="Bradwell K.R."/>
            <person name="Koparde V.N."/>
            <person name="Matveyev A.V."/>
            <person name="Serrano M.G."/>
            <person name="Alves J.M."/>
            <person name="Parikh H."/>
            <person name="Huang B."/>
            <person name="Lee V."/>
            <person name="Espinosa-Alvarez O."/>
            <person name="Ortiz P.A."/>
            <person name="Costa-Martins A.G."/>
            <person name="Teixeira M.M."/>
            <person name="Buck G.A."/>
        </authorList>
    </citation>
    <scope>NUCLEOTIDE SEQUENCE [LARGE SCALE GENOMIC DNA]</scope>
    <source>
        <strain evidence="2 3">025E</strain>
    </source>
</reference>
<proteinExistence type="predicted"/>
<comment type="caution">
    <text evidence="2">The sequence shown here is derived from an EMBL/GenBank/DDBJ whole genome shotgun (WGS) entry which is preliminary data.</text>
</comment>
<keyword evidence="3" id="KW-1185">Reference proteome</keyword>
<dbReference type="EMBL" id="MKKU01000586">
    <property type="protein sequence ID" value="RNF06792.1"/>
    <property type="molecule type" value="Genomic_DNA"/>
</dbReference>
<evidence type="ECO:0000256" key="1">
    <source>
        <dbReference type="SAM" id="MobiDB-lite"/>
    </source>
</evidence>
<evidence type="ECO:0008006" key="4">
    <source>
        <dbReference type="Google" id="ProtNLM"/>
    </source>
</evidence>
<dbReference type="OrthoDB" id="18679at2759"/>
<dbReference type="SUPFAM" id="SSF58038">
    <property type="entry name" value="SNARE fusion complex"/>
    <property type="match status" value="2"/>
</dbReference>
<organism evidence="2 3">
    <name type="scientific">Trypanosoma conorhini</name>
    <dbReference type="NCBI Taxonomy" id="83891"/>
    <lineage>
        <taxon>Eukaryota</taxon>
        <taxon>Discoba</taxon>
        <taxon>Euglenozoa</taxon>
        <taxon>Kinetoplastea</taxon>
        <taxon>Metakinetoplastina</taxon>
        <taxon>Trypanosomatida</taxon>
        <taxon>Trypanosomatidae</taxon>
        <taxon>Trypanosoma</taxon>
    </lineage>
</organism>
<evidence type="ECO:0000313" key="2">
    <source>
        <dbReference type="EMBL" id="RNF06792.1"/>
    </source>
</evidence>
<dbReference type="RefSeq" id="XP_029225528.1">
    <property type="nucleotide sequence ID" value="XM_029374363.1"/>
</dbReference>
<gene>
    <name evidence="2" type="ORF">Tco025E_07498</name>
</gene>
<protein>
    <recommendedName>
        <fullName evidence="4">t-SNARE coiled-coil homology domain-containing protein</fullName>
    </recommendedName>
</protein>
<dbReference type="Proteomes" id="UP000284403">
    <property type="component" value="Unassembled WGS sequence"/>
</dbReference>
<accession>A0A3R7MIZ9</accession>
<dbReference type="AlphaFoldDB" id="A0A3R7MIZ9"/>